<dbReference type="Pfam" id="PF00589">
    <property type="entry name" value="Phage_integrase"/>
    <property type="match status" value="1"/>
</dbReference>
<evidence type="ECO:0000313" key="3">
    <source>
        <dbReference type="EMBL" id="NYI41126.1"/>
    </source>
</evidence>
<proteinExistence type="predicted"/>
<dbReference type="EMBL" id="JACBZO010000001">
    <property type="protein sequence ID" value="NYI41126.1"/>
    <property type="molecule type" value="Genomic_DNA"/>
</dbReference>
<evidence type="ECO:0000313" key="4">
    <source>
        <dbReference type="Proteomes" id="UP000547973"/>
    </source>
</evidence>
<dbReference type="Gene3D" id="1.10.443.10">
    <property type="entry name" value="Intergrase catalytic core"/>
    <property type="match status" value="1"/>
</dbReference>
<keyword evidence="1" id="KW-0233">DNA recombination</keyword>
<dbReference type="InterPro" id="IPR002104">
    <property type="entry name" value="Integrase_catalytic"/>
</dbReference>
<dbReference type="PROSITE" id="PS51898">
    <property type="entry name" value="TYR_RECOMBINASE"/>
    <property type="match status" value="1"/>
</dbReference>
<evidence type="ECO:0000259" key="2">
    <source>
        <dbReference type="PROSITE" id="PS51898"/>
    </source>
</evidence>
<name>A0A7Y9ZD25_9MICO</name>
<comment type="caution">
    <text evidence="3">The sequence shown here is derived from an EMBL/GenBank/DDBJ whole genome shotgun (WGS) entry which is preliminary data.</text>
</comment>
<feature type="domain" description="Tyr recombinase" evidence="2">
    <location>
        <begin position="1"/>
        <end position="176"/>
    </location>
</feature>
<dbReference type="GO" id="GO:0006310">
    <property type="term" value="P:DNA recombination"/>
    <property type="evidence" value="ECO:0007669"/>
    <property type="project" value="UniProtKB-KW"/>
</dbReference>
<evidence type="ECO:0000256" key="1">
    <source>
        <dbReference type="ARBA" id="ARBA00023172"/>
    </source>
</evidence>
<dbReference type="GO" id="GO:0003677">
    <property type="term" value="F:DNA binding"/>
    <property type="evidence" value="ECO:0007669"/>
    <property type="project" value="InterPro"/>
</dbReference>
<dbReference type="PANTHER" id="PTHR30349">
    <property type="entry name" value="PHAGE INTEGRASE-RELATED"/>
    <property type="match status" value="1"/>
</dbReference>
<dbReference type="AlphaFoldDB" id="A0A7Y9ZD25"/>
<protein>
    <submittedName>
        <fullName evidence="3">Integrase</fullName>
    </submittedName>
</protein>
<dbReference type="InterPro" id="IPR013762">
    <property type="entry name" value="Integrase-like_cat_sf"/>
</dbReference>
<dbReference type="Proteomes" id="UP000547973">
    <property type="component" value="Unassembled WGS sequence"/>
</dbReference>
<dbReference type="PANTHER" id="PTHR30349:SF64">
    <property type="entry name" value="PROPHAGE INTEGRASE INTD-RELATED"/>
    <property type="match status" value="1"/>
</dbReference>
<dbReference type="InterPro" id="IPR011010">
    <property type="entry name" value="DNA_brk_join_enz"/>
</dbReference>
<dbReference type="CDD" id="cd01189">
    <property type="entry name" value="INT_ICEBs1_C_like"/>
    <property type="match status" value="1"/>
</dbReference>
<sequence>MPTGHRALIILCAGTGLRQAEAFGLTRNRIDLEAQTIEIDRQLMRTTNGRKSFGPLRTDASYRSVPLPQVVCDALEEHLATRGPCYGDDLVFVDEQGRPLMWRRFNDALHEACASAGVDRITSHDLRHYYASLLIRRGENVKVVQARLGHASASDTLDTYAHLWPDSVDRTRDAVDDVLGPEFTGPNLSAHGA</sequence>
<dbReference type="GO" id="GO:0015074">
    <property type="term" value="P:DNA integration"/>
    <property type="evidence" value="ECO:0007669"/>
    <property type="project" value="InterPro"/>
</dbReference>
<keyword evidence="4" id="KW-1185">Reference proteome</keyword>
<reference evidence="3 4" key="1">
    <citation type="submission" date="2020-07" db="EMBL/GenBank/DDBJ databases">
        <title>Sequencing the genomes of 1000 actinobacteria strains.</title>
        <authorList>
            <person name="Klenk H.-P."/>
        </authorList>
    </citation>
    <scope>NUCLEOTIDE SEQUENCE [LARGE SCALE GENOMIC DNA]</scope>
    <source>
        <strain evidence="3 4">DSM 19970</strain>
    </source>
</reference>
<dbReference type="InterPro" id="IPR050090">
    <property type="entry name" value="Tyrosine_recombinase_XerCD"/>
</dbReference>
<gene>
    <name evidence="3" type="ORF">BKA03_001245</name>
</gene>
<dbReference type="SUPFAM" id="SSF56349">
    <property type="entry name" value="DNA breaking-rejoining enzymes"/>
    <property type="match status" value="1"/>
</dbReference>
<organism evidence="3 4">
    <name type="scientific">Demequina lutea</name>
    <dbReference type="NCBI Taxonomy" id="431489"/>
    <lineage>
        <taxon>Bacteria</taxon>
        <taxon>Bacillati</taxon>
        <taxon>Actinomycetota</taxon>
        <taxon>Actinomycetes</taxon>
        <taxon>Micrococcales</taxon>
        <taxon>Demequinaceae</taxon>
        <taxon>Demequina</taxon>
    </lineage>
</organism>
<accession>A0A7Y9ZD25</accession>